<evidence type="ECO:0000313" key="3">
    <source>
        <dbReference type="Proteomes" id="UP000236161"/>
    </source>
</evidence>
<keyword evidence="3" id="KW-1185">Reference proteome</keyword>
<evidence type="ECO:0000256" key="1">
    <source>
        <dbReference type="SAM" id="SignalP"/>
    </source>
</evidence>
<accession>A0A2I0AAG7</accession>
<keyword evidence="1" id="KW-0732">Signal</keyword>
<proteinExistence type="predicted"/>
<protein>
    <recommendedName>
        <fullName evidence="4">Cystatin domain-containing protein</fullName>
    </recommendedName>
</protein>
<name>A0A2I0AAG7_9ASPA</name>
<gene>
    <name evidence="2" type="ORF">AXF42_Ash019132</name>
</gene>
<dbReference type="Proteomes" id="UP000236161">
    <property type="component" value="Unassembled WGS sequence"/>
</dbReference>
<sequence>MATAGRLVPSRGTILLLILLCAVEINGSEASQLVPFNPNDDAVRRIVSAALWHYNEHSGKPFFLVLRAVYRASQVSSDSDKIIWYFSLVVDQHQGGSLRWRFAECLIFTGLEIHFLDPPDL</sequence>
<evidence type="ECO:0008006" key="4">
    <source>
        <dbReference type="Google" id="ProtNLM"/>
    </source>
</evidence>
<dbReference type="AlphaFoldDB" id="A0A2I0AAG7"/>
<evidence type="ECO:0000313" key="2">
    <source>
        <dbReference type="EMBL" id="PKA52505.1"/>
    </source>
</evidence>
<reference evidence="2 3" key="1">
    <citation type="journal article" date="2017" name="Nature">
        <title>The Apostasia genome and the evolution of orchids.</title>
        <authorList>
            <person name="Zhang G.Q."/>
            <person name="Liu K.W."/>
            <person name="Li Z."/>
            <person name="Lohaus R."/>
            <person name="Hsiao Y.Y."/>
            <person name="Niu S.C."/>
            <person name="Wang J.Y."/>
            <person name="Lin Y.C."/>
            <person name="Xu Q."/>
            <person name="Chen L.J."/>
            <person name="Yoshida K."/>
            <person name="Fujiwara S."/>
            <person name="Wang Z.W."/>
            <person name="Zhang Y.Q."/>
            <person name="Mitsuda N."/>
            <person name="Wang M."/>
            <person name="Liu G.H."/>
            <person name="Pecoraro L."/>
            <person name="Huang H.X."/>
            <person name="Xiao X.J."/>
            <person name="Lin M."/>
            <person name="Wu X.Y."/>
            <person name="Wu W.L."/>
            <person name="Chen Y.Y."/>
            <person name="Chang S.B."/>
            <person name="Sakamoto S."/>
            <person name="Ohme-Takagi M."/>
            <person name="Yagi M."/>
            <person name="Zeng S.J."/>
            <person name="Shen C.Y."/>
            <person name="Yeh C.M."/>
            <person name="Luo Y.B."/>
            <person name="Tsai W.C."/>
            <person name="Van de Peer Y."/>
            <person name="Liu Z.J."/>
        </authorList>
    </citation>
    <scope>NUCLEOTIDE SEQUENCE [LARGE SCALE GENOMIC DNA]</scope>
    <source>
        <strain evidence="3">cv. Shenzhen</strain>
        <tissue evidence="2">Stem</tissue>
    </source>
</reference>
<organism evidence="2 3">
    <name type="scientific">Apostasia shenzhenica</name>
    <dbReference type="NCBI Taxonomy" id="1088818"/>
    <lineage>
        <taxon>Eukaryota</taxon>
        <taxon>Viridiplantae</taxon>
        <taxon>Streptophyta</taxon>
        <taxon>Embryophyta</taxon>
        <taxon>Tracheophyta</taxon>
        <taxon>Spermatophyta</taxon>
        <taxon>Magnoliopsida</taxon>
        <taxon>Liliopsida</taxon>
        <taxon>Asparagales</taxon>
        <taxon>Orchidaceae</taxon>
        <taxon>Apostasioideae</taxon>
        <taxon>Apostasia</taxon>
    </lineage>
</organism>
<dbReference type="EMBL" id="KZ452002">
    <property type="protein sequence ID" value="PKA52505.1"/>
    <property type="molecule type" value="Genomic_DNA"/>
</dbReference>
<feature type="chain" id="PRO_5014110991" description="Cystatin domain-containing protein" evidence="1">
    <location>
        <begin position="31"/>
        <end position="121"/>
    </location>
</feature>
<feature type="signal peptide" evidence="1">
    <location>
        <begin position="1"/>
        <end position="30"/>
    </location>
</feature>